<name>A0A6B0YWC5_9CHLR</name>
<feature type="domain" description="Amidohydrolase-related" evidence="1">
    <location>
        <begin position="5"/>
        <end position="242"/>
    </location>
</feature>
<dbReference type="Gene3D" id="3.20.20.140">
    <property type="entry name" value="Metal-dependent hydrolases"/>
    <property type="match status" value="1"/>
</dbReference>
<evidence type="ECO:0000313" key="2">
    <source>
        <dbReference type="EMBL" id="MXY94963.1"/>
    </source>
</evidence>
<evidence type="ECO:0000259" key="1">
    <source>
        <dbReference type="Pfam" id="PF04909"/>
    </source>
</evidence>
<comment type="caution">
    <text evidence="2">The sequence shown here is derived from an EMBL/GenBank/DDBJ whole genome shotgun (WGS) entry which is preliminary data.</text>
</comment>
<dbReference type="AlphaFoldDB" id="A0A6B0YWC5"/>
<dbReference type="InterPro" id="IPR032466">
    <property type="entry name" value="Metal_Hydrolase"/>
</dbReference>
<dbReference type="SUPFAM" id="SSF51556">
    <property type="entry name" value="Metallo-dependent hydrolases"/>
    <property type="match status" value="1"/>
</dbReference>
<dbReference type="GO" id="GO:0016787">
    <property type="term" value="F:hydrolase activity"/>
    <property type="evidence" value="ECO:0007669"/>
    <property type="project" value="UniProtKB-KW"/>
</dbReference>
<reference evidence="2" key="1">
    <citation type="submission" date="2019-09" db="EMBL/GenBank/DDBJ databases">
        <title>Characterisation of the sponge microbiome using genome-centric metagenomics.</title>
        <authorList>
            <person name="Engelberts J.P."/>
            <person name="Robbins S.J."/>
            <person name="De Goeij J.M."/>
            <person name="Aranda M."/>
            <person name="Bell S.C."/>
            <person name="Webster N.S."/>
        </authorList>
    </citation>
    <scope>NUCLEOTIDE SEQUENCE</scope>
    <source>
        <strain evidence="2">SB0664_bin_27</strain>
    </source>
</reference>
<accession>A0A6B0YWC5</accession>
<sequence>MRPYVDVHCHIGTTITYDPAVGQTTGRCLARMASAGVVASVIGPTAVGSSQIRGILDTKDQNGIIVRACQQFPDRFPIGLALIELRHGQVGADALEETLIEGGLQGIMWHPAGMTFERQLYPFLEVASLKGGLCLLHESPERTAAYARRFPNLTFILHAGTKEEMEPCQPLENVWFEIVQRPVRSRSDWDLPQLVNELGSERILFGSDLPYYDFRILQAQLESADIDEATRDRIASQNAVTLIRNFRPDWELPQGTLAAPQNYTYDELWAPKEAGSERLL</sequence>
<protein>
    <submittedName>
        <fullName evidence="2">Amidohydrolase family protein</fullName>
    </submittedName>
</protein>
<gene>
    <name evidence="2" type="ORF">F4Y42_16105</name>
</gene>
<organism evidence="2">
    <name type="scientific">Caldilineaceae bacterium SB0664_bin_27</name>
    <dbReference type="NCBI Taxonomy" id="2605260"/>
    <lineage>
        <taxon>Bacteria</taxon>
        <taxon>Bacillati</taxon>
        <taxon>Chloroflexota</taxon>
        <taxon>Caldilineae</taxon>
        <taxon>Caldilineales</taxon>
        <taxon>Caldilineaceae</taxon>
    </lineage>
</organism>
<dbReference type="EMBL" id="VXRG01000131">
    <property type="protein sequence ID" value="MXY94963.1"/>
    <property type="molecule type" value="Genomic_DNA"/>
</dbReference>
<dbReference type="Pfam" id="PF04909">
    <property type="entry name" value="Amidohydro_2"/>
    <property type="match status" value="1"/>
</dbReference>
<keyword evidence="2" id="KW-0378">Hydrolase</keyword>
<proteinExistence type="predicted"/>
<dbReference type="InterPro" id="IPR006680">
    <property type="entry name" value="Amidohydro-rel"/>
</dbReference>